<keyword evidence="1" id="KW-0479">Metal-binding</keyword>
<dbReference type="PROSITE" id="PS50119">
    <property type="entry name" value="ZF_BBOX"/>
    <property type="match status" value="1"/>
</dbReference>
<dbReference type="Proteomes" id="UP001642260">
    <property type="component" value="Unassembled WGS sequence"/>
</dbReference>
<dbReference type="AlphaFoldDB" id="A0ABC8L0V9"/>
<evidence type="ECO:0000313" key="4">
    <source>
        <dbReference type="Proteomes" id="UP001642260"/>
    </source>
</evidence>
<dbReference type="InterPro" id="IPR000315">
    <property type="entry name" value="Znf_B-box"/>
</dbReference>
<dbReference type="PANTHER" id="PTHR31717">
    <property type="entry name" value="ZINC FINGER PROTEIN CONSTANS-LIKE 10"/>
    <property type="match status" value="1"/>
</dbReference>
<proteinExistence type="predicted"/>
<accession>A0ABC8L0V9</accession>
<organism evidence="3 4">
    <name type="scientific">Eruca vesicaria subsp. sativa</name>
    <name type="common">Garden rocket</name>
    <name type="synonym">Eruca sativa</name>
    <dbReference type="NCBI Taxonomy" id="29727"/>
    <lineage>
        <taxon>Eukaryota</taxon>
        <taxon>Viridiplantae</taxon>
        <taxon>Streptophyta</taxon>
        <taxon>Embryophyta</taxon>
        <taxon>Tracheophyta</taxon>
        <taxon>Spermatophyta</taxon>
        <taxon>Magnoliopsida</taxon>
        <taxon>eudicotyledons</taxon>
        <taxon>Gunneridae</taxon>
        <taxon>Pentapetalae</taxon>
        <taxon>rosids</taxon>
        <taxon>malvids</taxon>
        <taxon>Brassicales</taxon>
        <taxon>Brassicaceae</taxon>
        <taxon>Brassiceae</taxon>
        <taxon>Eruca</taxon>
    </lineage>
</organism>
<protein>
    <recommendedName>
        <fullName evidence="2">B box-type domain-containing protein</fullName>
    </recommendedName>
</protein>
<evidence type="ECO:0000256" key="1">
    <source>
        <dbReference type="PROSITE-ProRule" id="PRU00024"/>
    </source>
</evidence>
<keyword evidence="1" id="KW-0863">Zinc-finger</keyword>
<evidence type="ECO:0000259" key="2">
    <source>
        <dbReference type="PROSITE" id="PS50119"/>
    </source>
</evidence>
<evidence type="ECO:0000313" key="3">
    <source>
        <dbReference type="EMBL" id="CAH8368123.1"/>
    </source>
</evidence>
<dbReference type="PANTHER" id="PTHR31717:SF55">
    <property type="entry name" value="CCT DOMAIN-CONTAINING PROTEIN"/>
    <property type="match status" value="1"/>
</dbReference>
<keyword evidence="4" id="KW-1185">Reference proteome</keyword>
<keyword evidence="1" id="KW-0862">Zinc</keyword>
<comment type="caution">
    <text evidence="3">The sequence shown here is derived from an EMBL/GenBank/DDBJ whole genome shotgun (WGS) entry which is preliminary data.</text>
</comment>
<feature type="domain" description="B box-type" evidence="2">
    <location>
        <begin position="4"/>
        <end position="52"/>
    </location>
</feature>
<dbReference type="GO" id="GO:0008270">
    <property type="term" value="F:zinc ion binding"/>
    <property type="evidence" value="ECO:0007669"/>
    <property type="project" value="UniProtKB-KW"/>
</dbReference>
<name>A0ABC8L0V9_ERUVS</name>
<sequence>MHIMSSPMCDHCNMGKAIVFCKTHLARVCSQCDRKFHHYVTMDSPDHSRLLLCEKCVLQAADAQCLEKGLCLCQTFPRDLDLDSFSSSSSYSFIHDHNLGFPFVPLPPKNGDSSSSSSIIFQNFDNYTKNTSDQRVQMLQPDDMDNSKGYSYSGMESYKTKDIENVCHNTFDEDKAVIDQKEYFSGEELILTDHLIDEIMKYNAETNTEIMSGSSSVIYKDYNIEALVNASCEDYNTNQMIGSKTKEETDNNVGIFHNAHIHDECRPSQLILTDVDEMLPWDDQLLGSPIYTPQNRLEAKKRYLEKKKKRK</sequence>
<dbReference type="EMBL" id="CAKOAT010410710">
    <property type="protein sequence ID" value="CAH8368123.1"/>
    <property type="molecule type" value="Genomic_DNA"/>
</dbReference>
<gene>
    <name evidence="3" type="ORF">ERUC_LOCUS30902</name>
</gene>
<reference evidence="3 4" key="1">
    <citation type="submission" date="2022-03" db="EMBL/GenBank/DDBJ databases">
        <authorList>
            <person name="Macdonald S."/>
            <person name="Ahmed S."/>
            <person name="Newling K."/>
        </authorList>
    </citation>
    <scope>NUCLEOTIDE SEQUENCE [LARGE SCALE GENOMIC DNA]</scope>
</reference>